<dbReference type="PANTHER" id="PTHR48090:SF7">
    <property type="entry name" value="RFBJ PROTEIN"/>
    <property type="match status" value="1"/>
</dbReference>
<dbReference type="Pfam" id="PF00535">
    <property type="entry name" value="Glycos_transf_2"/>
    <property type="match status" value="1"/>
</dbReference>
<dbReference type="EMBL" id="PEYU01000057">
    <property type="protein sequence ID" value="PIS22342.1"/>
    <property type="molecule type" value="Genomic_DNA"/>
</dbReference>
<dbReference type="SUPFAM" id="SSF53448">
    <property type="entry name" value="Nucleotide-diphospho-sugar transferases"/>
    <property type="match status" value="1"/>
</dbReference>
<dbReference type="CDD" id="cd04179">
    <property type="entry name" value="DPM_DPG-synthase_like"/>
    <property type="match status" value="1"/>
</dbReference>
<gene>
    <name evidence="2" type="ORF">COT50_02475</name>
</gene>
<feature type="domain" description="Glycosyltransferase 2-like" evidence="1">
    <location>
        <begin position="16"/>
        <end position="153"/>
    </location>
</feature>
<dbReference type="InterPro" id="IPR001173">
    <property type="entry name" value="Glyco_trans_2-like"/>
</dbReference>
<dbReference type="InterPro" id="IPR029044">
    <property type="entry name" value="Nucleotide-diphossugar_trans"/>
</dbReference>
<name>A0A2H0XBQ9_UNCKA</name>
<comment type="caution">
    <text evidence="2">The sequence shown here is derived from an EMBL/GenBank/DDBJ whole genome shotgun (WGS) entry which is preliminary data.</text>
</comment>
<dbReference type="InterPro" id="IPR050256">
    <property type="entry name" value="Glycosyltransferase_2"/>
</dbReference>
<reference evidence="3" key="1">
    <citation type="submission" date="2017-09" db="EMBL/GenBank/DDBJ databases">
        <title>Depth-based differentiation of microbial function through sediment-hosted aquifers and enrichment of novel symbionts in the deep terrestrial subsurface.</title>
        <authorList>
            <person name="Probst A.J."/>
            <person name="Ladd B."/>
            <person name="Jarett J.K."/>
            <person name="Geller-Mcgrath D.E."/>
            <person name="Sieber C.M.K."/>
            <person name="Emerson J.B."/>
            <person name="Anantharaman K."/>
            <person name="Thomas B.C."/>
            <person name="Malmstrom R."/>
            <person name="Stieglmeier M."/>
            <person name="Klingl A."/>
            <person name="Woyke T."/>
            <person name="Ryan C.M."/>
            <person name="Banfield J.F."/>
        </authorList>
    </citation>
    <scope>NUCLEOTIDE SEQUENCE [LARGE SCALE GENOMIC DNA]</scope>
</reference>
<sequence>MLISNEIQINDVRALVVVPAYEEQSNIAGVINELKGAGFGEILVVDDGSRDATGVVASQAGAKVIIHPVNMGLGAGLRSGFEFAVEHKYEYVLTFDGDGQMRADDAVKIYEETQKGYDFVYGCRNFNVQGVPRIRKYTNLLADALTAFLSGKFVWDTQSGLRCIKVDLLKKLNLKSRGYSISSELIIESLKNGVTPKPVKIDAIYTKESLKKGQKISNSFRVVKELSG</sequence>
<evidence type="ECO:0000313" key="2">
    <source>
        <dbReference type="EMBL" id="PIS22342.1"/>
    </source>
</evidence>
<dbReference type="PANTHER" id="PTHR48090">
    <property type="entry name" value="UNDECAPRENYL-PHOSPHATE 4-DEOXY-4-FORMAMIDO-L-ARABINOSE TRANSFERASE-RELATED"/>
    <property type="match status" value="1"/>
</dbReference>
<proteinExistence type="predicted"/>
<dbReference type="Gene3D" id="3.90.550.10">
    <property type="entry name" value="Spore Coat Polysaccharide Biosynthesis Protein SpsA, Chain A"/>
    <property type="match status" value="1"/>
</dbReference>
<organism evidence="2 3">
    <name type="scientific">candidate division WWE3 bacterium CG08_land_8_20_14_0_20_41_10</name>
    <dbReference type="NCBI Taxonomy" id="1975085"/>
    <lineage>
        <taxon>Bacteria</taxon>
        <taxon>Katanobacteria</taxon>
    </lineage>
</organism>
<dbReference type="Proteomes" id="UP000231252">
    <property type="component" value="Unassembled WGS sequence"/>
</dbReference>
<dbReference type="AlphaFoldDB" id="A0A2H0XBQ9"/>
<evidence type="ECO:0000259" key="1">
    <source>
        <dbReference type="Pfam" id="PF00535"/>
    </source>
</evidence>
<accession>A0A2H0XBQ9</accession>
<protein>
    <recommendedName>
        <fullName evidence="1">Glycosyltransferase 2-like domain-containing protein</fullName>
    </recommendedName>
</protein>
<evidence type="ECO:0000313" key="3">
    <source>
        <dbReference type="Proteomes" id="UP000231252"/>
    </source>
</evidence>